<dbReference type="InterPro" id="IPR052292">
    <property type="entry name" value="Glucose_repression_reg"/>
</dbReference>
<dbReference type="InParanoid" id="J4GHU9"/>
<feature type="compositionally biased region" description="Low complexity" evidence="1">
    <location>
        <begin position="226"/>
        <end position="244"/>
    </location>
</feature>
<gene>
    <name evidence="3" type="ORF">FIBRA_08620</name>
</gene>
<evidence type="ECO:0000313" key="3">
    <source>
        <dbReference type="EMBL" id="CCM06363.1"/>
    </source>
</evidence>
<dbReference type="GeneID" id="24101263"/>
<feature type="compositionally biased region" description="Basic and acidic residues" evidence="1">
    <location>
        <begin position="755"/>
        <end position="768"/>
    </location>
</feature>
<dbReference type="HOGENOM" id="CLU_007439_0_0_1"/>
<evidence type="ECO:0000256" key="1">
    <source>
        <dbReference type="SAM" id="MobiDB-lite"/>
    </source>
</evidence>
<feature type="compositionally biased region" description="Low complexity" evidence="1">
    <location>
        <begin position="346"/>
        <end position="359"/>
    </location>
</feature>
<dbReference type="OrthoDB" id="5563539at2759"/>
<feature type="region of interest" description="Disordered" evidence="1">
    <location>
        <begin position="346"/>
        <end position="389"/>
    </location>
</feature>
<dbReference type="PANTHER" id="PTHR28051:SF1">
    <property type="entry name" value="PROTEIN MTL1-RELATED"/>
    <property type="match status" value="1"/>
</dbReference>
<feature type="compositionally biased region" description="Low complexity" evidence="1">
    <location>
        <begin position="469"/>
        <end position="481"/>
    </location>
</feature>
<dbReference type="AlphaFoldDB" id="J4GHU9"/>
<dbReference type="PANTHER" id="PTHR28051">
    <property type="entry name" value="PROTEIN MTL1-RELATED"/>
    <property type="match status" value="1"/>
</dbReference>
<dbReference type="STRING" id="599839.J4GHU9"/>
<feature type="compositionally biased region" description="Low complexity" evidence="1">
    <location>
        <begin position="808"/>
        <end position="829"/>
    </location>
</feature>
<dbReference type="GO" id="GO:0007039">
    <property type="term" value="P:protein catabolic process in the vacuole"/>
    <property type="evidence" value="ECO:0007669"/>
    <property type="project" value="TreeGrafter"/>
</dbReference>
<dbReference type="RefSeq" id="XP_012185646.1">
    <property type="nucleotide sequence ID" value="XM_012330256.1"/>
</dbReference>
<feature type="compositionally biased region" description="Polar residues" evidence="1">
    <location>
        <begin position="568"/>
        <end position="580"/>
    </location>
</feature>
<feature type="region of interest" description="Disordered" evidence="1">
    <location>
        <begin position="171"/>
        <end position="261"/>
    </location>
</feature>
<reference evidence="3 4" key="1">
    <citation type="journal article" date="2012" name="Appl. Environ. Microbiol.">
        <title>Short-read sequencing for genomic analysis of the brown rot fungus Fibroporia radiculosa.</title>
        <authorList>
            <person name="Tang J.D."/>
            <person name="Perkins A.D."/>
            <person name="Sonstegard T.S."/>
            <person name="Schroeder S.G."/>
            <person name="Burgess S.C."/>
            <person name="Diehl S.V."/>
        </authorList>
    </citation>
    <scope>NUCLEOTIDE SEQUENCE [LARGE SCALE GENOMIC DNA]</scope>
    <source>
        <strain evidence="3 4">TFFH 294</strain>
    </source>
</reference>
<dbReference type="InterPro" id="IPR013860">
    <property type="entry name" value="AreA_GATA"/>
</dbReference>
<evidence type="ECO:0000259" key="2">
    <source>
        <dbReference type="Pfam" id="PF08550"/>
    </source>
</evidence>
<protein>
    <recommendedName>
        <fullName evidence="2">Nitrogen regulatory protein areA GATA-like domain-containing protein</fullName>
    </recommendedName>
</protein>
<proteinExistence type="predicted"/>
<feature type="region of interest" description="Disordered" evidence="1">
    <location>
        <begin position="886"/>
        <end position="948"/>
    </location>
</feature>
<feature type="region of interest" description="Disordered" evidence="1">
    <location>
        <begin position="805"/>
        <end position="833"/>
    </location>
</feature>
<dbReference type="GO" id="GO:0042149">
    <property type="term" value="P:cellular response to glucose starvation"/>
    <property type="evidence" value="ECO:0007669"/>
    <property type="project" value="TreeGrafter"/>
</dbReference>
<feature type="domain" description="Nitrogen regulatory protein areA GATA-like" evidence="2">
    <location>
        <begin position="52"/>
        <end position="79"/>
    </location>
</feature>
<organism evidence="3 4">
    <name type="scientific">Fibroporia radiculosa</name>
    <dbReference type="NCBI Taxonomy" id="599839"/>
    <lineage>
        <taxon>Eukaryota</taxon>
        <taxon>Fungi</taxon>
        <taxon>Dikarya</taxon>
        <taxon>Basidiomycota</taxon>
        <taxon>Agaricomycotina</taxon>
        <taxon>Agaricomycetes</taxon>
        <taxon>Polyporales</taxon>
        <taxon>Fibroporiaceae</taxon>
        <taxon>Fibroporia</taxon>
    </lineage>
</organism>
<dbReference type="Pfam" id="PF08550">
    <property type="entry name" value="GATA_AreA"/>
    <property type="match status" value="1"/>
</dbReference>
<keyword evidence="4" id="KW-1185">Reference proteome</keyword>
<dbReference type="GO" id="GO:0005773">
    <property type="term" value="C:vacuole"/>
    <property type="evidence" value="ECO:0007669"/>
    <property type="project" value="GOC"/>
</dbReference>
<feature type="compositionally biased region" description="Low complexity" evidence="1">
    <location>
        <begin position="674"/>
        <end position="690"/>
    </location>
</feature>
<feature type="region of interest" description="Disordered" evidence="1">
    <location>
        <begin position="464"/>
        <end position="483"/>
    </location>
</feature>
<name>J4GHU9_9APHY</name>
<dbReference type="EMBL" id="HE797305">
    <property type="protein sequence ID" value="CCM06363.1"/>
    <property type="molecule type" value="Genomic_DNA"/>
</dbReference>
<feature type="compositionally biased region" description="Acidic residues" evidence="1">
    <location>
        <begin position="301"/>
        <end position="315"/>
    </location>
</feature>
<feature type="region of interest" description="Disordered" evidence="1">
    <location>
        <begin position="669"/>
        <end position="787"/>
    </location>
</feature>
<feature type="region of interest" description="Disordered" evidence="1">
    <location>
        <begin position="292"/>
        <end position="315"/>
    </location>
</feature>
<accession>J4GHU9</accession>
<dbReference type="Proteomes" id="UP000006352">
    <property type="component" value="Unassembled WGS sequence"/>
</dbReference>
<feature type="region of interest" description="Disordered" evidence="1">
    <location>
        <begin position="540"/>
        <end position="587"/>
    </location>
</feature>
<sequence length="972" mass="103806">MPVPPTLTSYLPALLVSVTHSTAPDDSSFSTLPDGQVDYLSHEWREEDVWRSWRNMTRQKNAIANGMRLENASWRTWWKQRNKLKTISPETLNWLKDSDVTWLYGPLHIGSDWSPVSHKQPSLHLQRQNSAGNVSTTDTCGVVTIPKKPILKRRSISQLLSLPASPFFEQVDSDDESASGVRGGPQRPPLLHTKSDTHISLRGRAHRKDSPPRIIAEDAVPPSPLAATESSDASNSTSSDQDTSGHSSGAGEGSTGEPGAMKKKHISFNTFVEQCIAIEKPSARRLNMSGRRRSPVLGYDDGYDEDSEVSYDDGYDSPSAYFLGARRVLNSDSEEDDDDDVIEMRTASSRSRTSSVSSVHHGLRPSTESDVPLTPHPRFRPPLVRRSSTSNDHVTIAPIAPTLLKSTGVGNNLMTAGVGRVAAATKEVELVYVPPMNSNYSLPGTPNLASPPAEDVYHHRESYFSVGTSSSPQSQSPSLSPRIPTVGVLPPPHLSSSPPQYDGLSSKFFPYQPAASSPLQVDHLGDANDTLEYFEGPILERRGRGSSRDGAGNPTEGPMRYAEGGAASVTTGRSSGSFSPGHSPETPVVVVNEVNGATEERTECSRENSPLLASGVISESPIIETSFIHPPSPAVPVPRIGPTHPHITFSPQVTESVLLSPDDIVCRGRAPAPSSVSGSTTSGSTNYTRSTDSRSESRGRSATRNSFSDRDRSGSRSSRGTNSPMGSLSPTGSVLGIAGSHGRGRDPQSKSGRRVSSDEVERGRDRTGRQLAVSRSPPSPMDSPTRAHQTMGEYQAYPASLLDVPRQSAEPSSPPSSVSGSSTASTATARQQTYDTPVAVPPRISLHLPSAAGPALPIPSPIMEEDEQRSLYPTPASSPVRAVNPITVAPTNPASPLQDKAVVESPPSSVSLASPDLKTPPSSPVPIPRSKDRVPRAAEGPQEQPGTFVGRAVDMVSSARGFFGSIWNTGAA</sequence>
<evidence type="ECO:0000313" key="4">
    <source>
        <dbReference type="Proteomes" id="UP000006352"/>
    </source>
</evidence>